<dbReference type="AlphaFoldDB" id="A0A645DUX0"/>
<dbReference type="PANTHER" id="PTHR33931:SF2">
    <property type="entry name" value="HOLIN-LIKE PROTEIN CIDA"/>
    <property type="match status" value="1"/>
</dbReference>
<dbReference type="PANTHER" id="PTHR33931">
    <property type="entry name" value="HOLIN-LIKE PROTEIN CIDA-RELATED"/>
    <property type="match status" value="1"/>
</dbReference>
<comment type="caution">
    <text evidence="7">The sequence shown here is derived from an EMBL/GenBank/DDBJ whole genome shotgun (WGS) entry which is preliminary data.</text>
</comment>
<evidence type="ECO:0000256" key="3">
    <source>
        <dbReference type="ARBA" id="ARBA00022692"/>
    </source>
</evidence>
<dbReference type="InterPro" id="IPR005538">
    <property type="entry name" value="LrgA/CidA"/>
</dbReference>
<dbReference type="GO" id="GO:0005886">
    <property type="term" value="C:plasma membrane"/>
    <property type="evidence" value="ECO:0007669"/>
    <property type="project" value="UniProtKB-SubCell"/>
</dbReference>
<evidence type="ECO:0000313" key="7">
    <source>
        <dbReference type="EMBL" id="MPM93156.1"/>
    </source>
</evidence>
<keyword evidence="3 6" id="KW-0812">Transmembrane</keyword>
<evidence type="ECO:0000256" key="6">
    <source>
        <dbReference type="SAM" id="Phobius"/>
    </source>
</evidence>
<accession>A0A645DUX0</accession>
<feature type="transmembrane region" description="Helical" evidence="6">
    <location>
        <begin position="132"/>
        <end position="157"/>
    </location>
</feature>
<evidence type="ECO:0000256" key="2">
    <source>
        <dbReference type="ARBA" id="ARBA00022475"/>
    </source>
</evidence>
<keyword evidence="5 6" id="KW-0472">Membrane</keyword>
<dbReference type="EMBL" id="VSSQ01039998">
    <property type="protein sequence ID" value="MPM93156.1"/>
    <property type="molecule type" value="Genomic_DNA"/>
</dbReference>
<gene>
    <name evidence="7" type="primary">cidA_11</name>
    <name evidence="7" type="ORF">SDC9_140292</name>
</gene>
<comment type="subcellular location">
    <subcellularLocation>
        <location evidence="1">Cell membrane</location>
        <topology evidence="1">Multi-pass membrane protein</topology>
    </subcellularLocation>
</comment>
<proteinExistence type="predicted"/>
<protein>
    <submittedName>
        <fullName evidence="7">Holin-like protein CidA</fullName>
    </submittedName>
</protein>
<feature type="transmembrane region" description="Helical" evidence="6">
    <location>
        <begin position="46"/>
        <end position="63"/>
    </location>
</feature>
<reference evidence="7" key="1">
    <citation type="submission" date="2019-08" db="EMBL/GenBank/DDBJ databases">
        <authorList>
            <person name="Kucharzyk K."/>
            <person name="Murdoch R.W."/>
            <person name="Higgins S."/>
            <person name="Loffler F."/>
        </authorList>
    </citation>
    <scope>NUCLEOTIDE SEQUENCE</scope>
</reference>
<feature type="transmembrane region" description="Helical" evidence="6">
    <location>
        <begin position="104"/>
        <end position="120"/>
    </location>
</feature>
<evidence type="ECO:0000256" key="4">
    <source>
        <dbReference type="ARBA" id="ARBA00022989"/>
    </source>
</evidence>
<keyword evidence="2" id="KW-1003">Cell membrane</keyword>
<name>A0A645DUX0_9ZZZZ</name>
<evidence type="ECO:0000256" key="1">
    <source>
        <dbReference type="ARBA" id="ARBA00004651"/>
    </source>
</evidence>
<evidence type="ECO:0000256" key="5">
    <source>
        <dbReference type="ARBA" id="ARBA00023136"/>
    </source>
</evidence>
<dbReference type="Pfam" id="PF03788">
    <property type="entry name" value="LrgA"/>
    <property type="match status" value="1"/>
</dbReference>
<feature type="transmembrane region" description="Helical" evidence="6">
    <location>
        <begin position="69"/>
        <end position="92"/>
    </location>
</feature>
<keyword evidence="4 6" id="KW-1133">Transmembrane helix</keyword>
<sequence length="178" mass="19795">MEKMKISHFMNIGENPRISPMSQITEAVAPRAQGDSHSFAQTLWQLLKAVLQVCLLSAIWIAMDVLRQHFGWSMPAGLIGFGLLAVGLFSGLVKARWLQGGTNWLLAEMLLFFVPAMLVVTEYPDLIRHQGLRILAVIVASTACVMAVTALAVDRVYRFELWLARRKSSRDAAALNED</sequence>
<organism evidence="7">
    <name type="scientific">bioreactor metagenome</name>
    <dbReference type="NCBI Taxonomy" id="1076179"/>
    <lineage>
        <taxon>unclassified sequences</taxon>
        <taxon>metagenomes</taxon>
        <taxon>ecological metagenomes</taxon>
    </lineage>
</organism>